<sequence length="74" mass="7885">MATCLLRDQSACSTVPVILEYGDDKIKEAAGNALIAFAEKTSLGFVLSQAFDSISKQKAVKIQAESYLSIDSAL</sequence>
<dbReference type="Gene3D" id="1.25.10.10">
    <property type="entry name" value="Leucine-rich Repeat Variant"/>
    <property type="match status" value="1"/>
</dbReference>
<dbReference type="AlphaFoldDB" id="A0A0L0UM53"/>
<protein>
    <submittedName>
        <fullName evidence="1">Uncharacterized protein</fullName>
    </submittedName>
</protein>
<proteinExistence type="predicted"/>
<comment type="caution">
    <text evidence="1">The sequence shown here is derived from an EMBL/GenBank/DDBJ whole genome shotgun (WGS) entry which is preliminary data.</text>
</comment>
<gene>
    <name evidence="1" type="ORF">PSTG_18539</name>
</gene>
<accession>A0A0L0UM53</accession>
<evidence type="ECO:0000313" key="2">
    <source>
        <dbReference type="Proteomes" id="UP000054564"/>
    </source>
</evidence>
<dbReference type="STRING" id="1165861.A0A0L0UM53"/>
<dbReference type="InterPro" id="IPR011989">
    <property type="entry name" value="ARM-like"/>
</dbReference>
<keyword evidence="2" id="KW-1185">Reference proteome</keyword>
<name>A0A0L0UM53_9BASI</name>
<feature type="non-terminal residue" evidence="1">
    <location>
        <position position="74"/>
    </location>
</feature>
<dbReference type="Proteomes" id="UP000054564">
    <property type="component" value="Unassembled WGS sequence"/>
</dbReference>
<evidence type="ECO:0000313" key="1">
    <source>
        <dbReference type="EMBL" id="KNE88066.1"/>
    </source>
</evidence>
<dbReference type="EMBL" id="AJIL01003259">
    <property type="protein sequence ID" value="KNE88066.1"/>
    <property type="molecule type" value="Genomic_DNA"/>
</dbReference>
<organism evidence="1 2">
    <name type="scientific">Puccinia striiformis f. sp. tritici PST-78</name>
    <dbReference type="NCBI Taxonomy" id="1165861"/>
    <lineage>
        <taxon>Eukaryota</taxon>
        <taxon>Fungi</taxon>
        <taxon>Dikarya</taxon>
        <taxon>Basidiomycota</taxon>
        <taxon>Pucciniomycotina</taxon>
        <taxon>Pucciniomycetes</taxon>
        <taxon>Pucciniales</taxon>
        <taxon>Pucciniaceae</taxon>
        <taxon>Puccinia</taxon>
    </lineage>
</organism>
<reference evidence="2" key="1">
    <citation type="submission" date="2014-03" db="EMBL/GenBank/DDBJ databases">
        <title>The Genome Sequence of Puccinia striiformis f. sp. tritici PST-78.</title>
        <authorList>
            <consortium name="The Broad Institute Genome Sequencing Platform"/>
            <person name="Cuomo C."/>
            <person name="Hulbert S."/>
            <person name="Chen X."/>
            <person name="Walker B."/>
            <person name="Young S.K."/>
            <person name="Zeng Q."/>
            <person name="Gargeya S."/>
            <person name="Fitzgerald M."/>
            <person name="Haas B."/>
            <person name="Abouelleil A."/>
            <person name="Alvarado L."/>
            <person name="Arachchi H.M."/>
            <person name="Berlin A.M."/>
            <person name="Chapman S.B."/>
            <person name="Goldberg J."/>
            <person name="Griggs A."/>
            <person name="Gujja S."/>
            <person name="Hansen M."/>
            <person name="Howarth C."/>
            <person name="Imamovic A."/>
            <person name="Larimer J."/>
            <person name="McCowan C."/>
            <person name="Montmayeur A."/>
            <person name="Murphy C."/>
            <person name="Neiman D."/>
            <person name="Pearson M."/>
            <person name="Priest M."/>
            <person name="Roberts A."/>
            <person name="Saif S."/>
            <person name="Shea T."/>
            <person name="Sisk P."/>
            <person name="Sykes S."/>
            <person name="Wortman J."/>
            <person name="Nusbaum C."/>
            <person name="Birren B."/>
        </authorList>
    </citation>
    <scope>NUCLEOTIDE SEQUENCE [LARGE SCALE GENOMIC DNA]</scope>
    <source>
        <strain evidence="2">race PST-78</strain>
    </source>
</reference>